<evidence type="ECO:0000313" key="1">
    <source>
        <dbReference type="EMBL" id="RAK71798.1"/>
    </source>
</evidence>
<dbReference type="EMBL" id="KZ824709">
    <property type="protein sequence ID" value="RAK71798.1"/>
    <property type="molecule type" value="Genomic_DNA"/>
</dbReference>
<dbReference type="RefSeq" id="XP_040795810.1">
    <property type="nucleotide sequence ID" value="XM_040940433.1"/>
</dbReference>
<evidence type="ECO:0000313" key="2">
    <source>
        <dbReference type="Proteomes" id="UP000249789"/>
    </source>
</evidence>
<keyword evidence="2" id="KW-1185">Reference proteome</keyword>
<organism evidence="1 2">
    <name type="scientific">Aspergillus fijiensis CBS 313.89</name>
    <dbReference type="NCBI Taxonomy" id="1448319"/>
    <lineage>
        <taxon>Eukaryota</taxon>
        <taxon>Fungi</taxon>
        <taxon>Dikarya</taxon>
        <taxon>Ascomycota</taxon>
        <taxon>Pezizomycotina</taxon>
        <taxon>Eurotiomycetes</taxon>
        <taxon>Eurotiomycetidae</taxon>
        <taxon>Eurotiales</taxon>
        <taxon>Aspergillaceae</taxon>
        <taxon>Aspergillus</taxon>
    </lineage>
</organism>
<dbReference type="GeneID" id="63857766"/>
<sequence>MSKSYTGHGLAWITILCWTTQGPLERIMGTHSSKRSRKYGAVEKDQRIWLAPTSVARTECIDLFHSVSSNRC</sequence>
<reference evidence="1 2" key="1">
    <citation type="submission" date="2018-02" db="EMBL/GenBank/DDBJ databases">
        <title>The genomes of Aspergillus section Nigri reveals drivers in fungal speciation.</title>
        <authorList>
            <consortium name="DOE Joint Genome Institute"/>
            <person name="Vesth T.C."/>
            <person name="Nybo J."/>
            <person name="Theobald S."/>
            <person name="Brandl J."/>
            <person name="Frisvad J.C."/>
            <person name="Nielsen K.F."/>
            <person name="Lyhne E.K."/>
            <person name="Kogle M.E."/>
            <person name="Kuo A."/>
            <person name="Riley R."/>
            <person name="Clum A."/>
            <person name="Nolan M."/>
            <person name="Lipzen A."/>
            <person name="Salamov A."/>
            <person name="Henrissat B."/>
            <person name="Wiebenga A."/>
            <person name="De vries R.P."/>
            <person name="Grigoriev I.V."/>
            <person name="Mortensen U.H."/>
            <person name="Andersen M.R."/>
            <person name="Baker S.E."/>
        </authorList>
    </citation>
    <scope>NUCLEOTIDE SEQUENCE [LARGE SCALE GENOMIC DNA]</scope>
    <source>
        <strain evidence="1 2">CBS 313.89</strain>
    </source>
</reference>
<proteinExistence type="predicted"/>
<dbReference type="VEuPathDB" id="FungiDB:BO72DRAFT_300656"/>
<name>A0A8G1RGM7_9EURO</name>
<protein>
    <submittedName>
        <fullName evidence="1">Uncharacterized protein</fullName>
    </submittedName>
</protein>
<dbReference type="Proteomes" id="UP000249789">
    <property type="component" value="Unassembled WGS sequence"/>
</dbReference>
<dbReference type="AlphaFoldDB" id="A0A8G1RGM7"/>
<accession>A0A8G1RGM7</accession>
<gene>
    <name evidence="1" type="ORF">BO72DRAFT_300656</name>
</gene>